<reference evidence="3 4" key="1">
    <citation type="submission" date="2020-08" db="EMBL/GenBank/DDBJ databases">
        <authorList>
            <person name="Hejnol A."/>
        </authorList>
    </citation>
    <scope>NUCLEOTIDE SEQUENCE [LARGE SCALE GENOMIC DNA]</scope>
</reference>
<dbReference type="SMART" id="SM00220">
    <property type="entry name" value="S_TKc"/>
    <property type="match status" value="1"/>
</dbReference>
<evidence type="ECO:0000313" key="4">
    <source>
        <dbReference type="Proteomes" id="UP000549394"/>
    </source>
</evidence>
<evidence type="ECO:0000256" key="1">
    <source>
        <dbReference type="SAM" id="MobiDB-lite"/>
    </source>
</evidence>
<dbReference type="InterPro" id="IPR008271">
    <property type="entry name" value="Ser/Thr_kinase_AS"/>
</dbReference>
<dbReference type="CDD" id="cd00180">
    <property type="entry name" value="PKc"/>
    <property type="match status" value="1"/>
</dbReference>
<feature type="compositionally biased region" description="Polar residues" evidence="1">
    <location>
        <begin position="90"/>
        <end position="114"/>
    </location>
</feature>
<feature type="domain" description="Protein kinase" evidence="2">
    <location>
        <begin position="398"/>
        <end position="636"/>
    </location>
</feature>
<dbReference type="PROSITE" id="PS50011">
    <property type="entry name" value="PROTEIN_KINASE_DOM"/>
    <property type="match status" value="1"/>
</dbReference>
<dbReference type="Gene3D" id="1.10.510.10">
    <property type="entry name" value="Transferase(Phosphotransferase) domain 1"/>
    <property type="match status" value="1"/>
</dbReference>
<dbReference type="PANTHER" id="PTHR23257">
    <property type="entry name" value="SERINE-THREONINE PROTEIN KINASE"/>
    <property type="match status" value="1"/>
</dbReference>
<comment type="caution">
    <text evidence="3">The sequence shown here is derived from an EMBL/GenBank/DDBJ whole genome shotgun (WGS) entry which is preliminary data.</text>
</comment>
<feature type="compositionally biased region" description="Pro residues" evidence="1">
    <location>
        <begin position="242"/>
        <end position="252"/>
    </location>
</feature>
<name>A0A7I8V3Z7_9ANNE</name>
<dbReference type="Proteomes" id="UP000549394">
    <property type="component" value="Unassembled WGS sequence"/>
</dbReference>
<accession>A0A7I8V3Z7</accession>
<dbReference type="InterPro" id="IPR050167">
    <property type="entry name" value="Ser_Thr_protein_kinase"/>
</dbReference>
<dbReference type="GO" id="GO:0005737">
    <property type="term" value="C:cytoplasm"/>
    <property type="evidence" value="ECO:0007669"/>
    <property type="project" value="TreeGrafter"/>
</dbReference>
<evidence type="ECO:0000313" key="3">
    <source>
        <dbReference type="EMBL" id="CAD5110883.1"/>
    </source>
</evidence>
<dbReference type="GO" id="GO:0003779">
    <property type="term" value="F:actin binding"/>
    <property type="evidence" value="ECO:0007669"/>
    <property type="project" value="InterPro"/>
</dbReference>
<feature type="compositionally biased region" description="Pro residues" evidence="1">
    <location>
        <begin position="168"/>
        <end position="197"/>
    </location>
</feature>
<feature type="compositionally biased region" description="Pro residues" evidence="1">
    <location>
        <begin position="1"/>
        <end position="15"/>
    </location>
</feature>
<dbReference type="Pfam" id="PF00069">
    <property type="entry name" value="Pkinase"/>
    <property type="match status" value="1"/>
</dbReference>
<dbReference type="SUPFAM" id="SSF56112">
    <property type="entry name" value="Protein kinase-like (PK-like)"/>
    <property type="match status" value="1"/>
</dbReference>
<dbReference type="EMBL" id="CAJFCJ010000001">
    <property type="protein sequence ID" value="CAD5110883.1"/>
    <property type="molecule type" value="Genomic_DNA"/>
</dbReference>
<dbReference type="GO" id="GO:0005524">
    <property type="term" value="F:ATP binding"/>
    <property type="evidence" value="ECO:0007669"/>
    <property type="project" value="InterPro"/>
</dbReference>
<dbReference type="GO" id="GO:0004672">
    <property type="term" value="F:protein kinase activity"/>
    <property type="evidence" value="ECO:0007669"/>
    <property type="project" value="InterPro"/>
</dbReference>
<feature type="compositionally biased region" description="Pro residues" evidence="1">
    <location>
        <begin position="224"/>
        <end position="233"/>
    </location>
</feature>
<dbReference type="Pfam" id="PF02205">
    <property type="entry name" value="WH2"/>
    <property type="match status" value="1"/>
</dbReference>
<keyword evidence="4" id="KW-1185">Reference proteome</keyword>
<organism evidence="3 4">
    <name type="scientific">Dimorphilus gyrociliatus</name>
    <dbReference type="NCBI Taxonomy" id="2664684"/>
    <lineage>
        <taxon>Eukaryota</taxon>
        <taxon>Metazoa</taxon>
        <taxon>Spiralia</taxon>
        <taxon>Lophotrochozoa</taxon>
        <taxon>Annelida</taxon>
        <taxon>Polychaeta</taxon>
        <taxon>Polychaeta incertae sedis</taxon>
        <taxon>Dinophilidae</taxon>
        <taxon>Dimorphilus</taxon>
    </lineage>
</organism>
<sequence>MAAPPPPPPPGPPPTFSQANTQPPRMNRGEQDQRGALMSSINNFRGGLKKTKTNDRSAPLVDSNKGGAGPAPMRTGGPPFGGGGPMNPMSELQSRVKQRQLRSTGSNASLTSASRPIVPPAERPKFAQQPQQPRFDMPSRSRAPPAPNPINRTASSGFTNGFAKQAPAPIPVSVPTPPSVQAPTPPSVQAPPPPPPSSSHMRVSQSGSHAPVGGSRYNRASNSAPPPPPPPPSKSRNAFPQRPGPPPPPPPSRSALSRSNTNPPRGPPPPPPPLPHRETAPPPPSTEPPPPPPPSNRPMPSSVPPPPPPRQDTRVMYDTSFERNYNFPAPNTFCDPPPFKRETRHYPNAYDILREKTMEFGIPRPNMTVECDKYAIGEEISDLAVSKSHSVYVLSNSRNQSVLFGQGSYGTVMVLAIWKKTKLQFQAFKYLNLPIPHLLIREIDNNVFLQRSKYVPKFLGLLSIEDFLVPGFSQELAAFYSNSIRVVTLDDFVSSEIDFNWIDLCLSLSLALSDLHRVRRYFHGDLKPNNVLVRLDESKNISIVLIDFGQAGPVGEMSYLLFSGSFEAGWYAAPELAKGYSLSEKTDIFSLGFVFREIASLKSVKFLDLLGRDCMNDDPELRPTLNQIIDKLTSNK</sequence>
<protein>
    <submittedName>
        <fullName evidence="3">DgyrCDS248</fullName>
    </submittedName>
</protein>
<dbReference type="AlphaFoldDB" id="A0A7I8V3Z7"/>
<evidence type="ECO:0000259" key="2">
    <source>
        <dbReference type="PROSITE" id="PS50011"/>
    </source>
</evidence>
<feature type="region of interest" description="Disordered" evidence="1">
    <location>
        <begin position="1"/>
        <end position="314"/>
    </location>
</feature>
<dbReference type="InterPro" id="IPR003124">
    <property type="entry name" value="WH2_dom"/>
</dbReference>
<dbReference type="CDD" id="cd22062">
    <property type="entry name" value="WH2_DdVASP-like"/>
    <property type="match status" value="1"/>
</dbReference>
<dbReference type="InterPro" id="IPR000719">
    <property type="entry name" value="Prot_kinase_dom"/>
</dbReference>
<dbReference type="InterPro" id="IPR011009">
    <property type="entry name" value="Kinase-like_dom_sf"/>
</dbReference>
<dbReference type="PROSITE" id="PS00108">
    <property type="entry name" value="PROTEIN_KINASE_ST"/>
    <property type="match status" value="1"/>
</dbReference>
<dbReference type="OrthoDB" id="6097776at2759"/>
<proteinExistence type="predicted"/>
<gene>
    <name evidence="3" type="ORF">DGYR_LOCUS240</name>
</gene>
<dbReference type="PANTHER" id="PTHR23257:SF963">
    <property type="entry name" value="AT08303P"/>
    <property type="match status" value="1"/>
</dbReference>
<dbReference type="GO" id="GO:0007165">
    <property type="term" value="P:signal transduction"/>
    <property type="evidence" value="ECO:0007669"/>
    <property type="project" value="TreeGrafter"/>
</dbReference>
<feature type="compositionally biased region" description="Pro residues" evidence="1">
    <location>
        <begin position="264"/>
        <end position="310"/>
    </location>
</feature>